<dbReference type="Pfam" id="PF00172">
    <property type="entry name" value="Zn_clus"/>
    <property type="match status" value="1"/>
</dbReference>
<keyword evidence="2" id="KW-0479">Metal-binding</keyword>
<evidence type="ECO:0000256" key="6">
    <source>
        <dbReference type="ARBA" id="ARBA00023242"/>
    </source>
</evidence>
<keyword evidence="4" id="KW-0238">DNA-binding</keyword>
<dbReference type="PROSITE" id="PS00463">
    <property type="entry name" value="ZN2_CY6_FUNGAL_1"/>
    <property type="match status" value="1"/>
</dbReference>
<dbReference type="CDD" id="cd12148">
    <property type="entry name" value="fungal_TF_MHR"/>
    <property type="match status" value="1"/>
</dbReference>
<dbReference type="InterPro" id="IPR036864">
    <property type="entry name" value="Zn2-C6_fun-type_DNA-bd_sf"/>
</dbReference>
<dbReference type="SMART" id="SM00066">
    <property type="entry name" value="GAL4"/>
    <property type="match status" value="1"/>
</dbReference>
<dbReference type="SUPFAM" id="SSF57701">
    <property type="entry name" value="Zn2/Cys6 DNA-binding domain"/>
    <property type="match status" value="1"/>
</dbReference>
<dbReference type="Proteomes" id="UP001610446">
    <property type="component" value="Unassembled WGS sequence"/>
</dbReference>
<evidence type="ECO:0000256" key="3">
    <source>
        <dbReference type="ARBA" id="ARBA00023015"/>
    </source>
</evidence>
<feature type="domain" description="Zn(2)-C6 fungal-type" evidence="8">
    <location>
        <begin position="13"/>
        <end position="43"/>
    </location>
</feature>
<dbReference type="InterPro" id="IPR050815">
    <property type="entry name" value="TF_fung"/>
</dbReference>
<protein>
    <recommendedName>
        <fullName evidence="8">Zn(2)-C6 fungal-type domain-containing protein</fullName>
    </recommendedName>
</protein>
<keyword evidence="6" id="KW-0539">Nucleus</keyword>
<dbReference type="InterPro" id="IPR007219">
    <property type="entry name" value="XnlR_reg_dom"/>
</dbReference>
<proteinExistence type="predicted"/>
<dbReference type="Gene3D" id="4.10.240.10">
    <property type="entry name" value="Zn(2)-C6 fungal-type DNA-binding domain"/>
    <property type="match status" value="1"/>
</dbReference>
<dbReference type="PROSITE" id="PS50048">
    <property type="entry name" value="ZN2_CY6_FUNGAL_2"/>
    <property type="match status" value="1"/>
</dbReference>
<reference evidence="9 10" key="1">
    <citation type="submission" date="2024-07" db="EMBL/GenBank/DDBJ databases">
        <title>Section-level genome sequencing and comparative genomics of Aspergillus sections Usti and Cavernicolus.</title>
        <authorList>
            <consortium name="Lawrence Berkeley National Laboratory"/>
            <person name="Nybo J.L."/>
            <person name="Vesth T.C."/>
            <person name="Theobald S."/>
            <person name="Frisvad J.C."/>
            <person name="Larsen T.O."/>
            <person name="Kjaerboelling I."/>
            <person name="Rothschild-Mancinelli K."/>
            <person name="Lyhne E.K."/>
            <person name="Kogle M.E."/>
            <person name="Barry K."/>
            <person name="Clum A."/>
            <person name="Na H."/>
            <person name="Ledsgaard L."/>
            <person name="Lin J."/>
            <person name="Lipzen A."/>
            <person name="Kuo A."/>
            <person name="Riley R."/>
            <person name="Mondo S."/>
            <person name="Labutti K."/>
            <person name="Haridas S."/>
            <person name="Pangalinan J."/>
            <person name="Salamov A.A."/>
            <person name="Simmons B.A."/>
            <person name="Magnuson J.K."/>
            <person name="Chen J."/>
            <person name="Drula E."/>
            <person name="Henrissat B."/>
            <person name="Wiebenga A."/>
            <person name="Lubbers R.J."/>
            <person name="Gomes A.C."/>
            <person name="Makela M.R."/>
            <person name="Stajich J."/>
            <person name="Grigoriev I.V."/>
            <person name="Mortensen U.H."/>
            <person name="De Vries R.P."/>
            <person name="Baker S.E."/>
            <person name="Andersen M.R."/>
        </authorList>
    </citation>
    <scope>NUCLEOTIDE SEQUENCE [LARGE SCALE GENOMIC DNA]</scope>
    <source>
        <strain evidence="9 10">CBS 123904</strain>
    </source>
</reference>
<dbReference type="Pfam" id="PF04082">
    <property type="entry name" value="Fungal_trans"/>
    <property type="match status" value="1"/>
</dbReference>
<evidence type="ECO:0000256" key="4">
    <source>
        <dbReference type="ARBA" id="ARBA00023125"/>
    </source>
</evidence>
<keyword evidence="5" id="KW-0804">Transcription</keyword>
<keyword evidence="10" id="KW-1185">Reference proteome</keyword>
<evidence type="ECO:0000256" key="7">
    <source>
        <dbReference type="SAM" id="MobiDB-lite"/>
    </source>
</evidence>
<evidence type="ECO:0000313" key="10">
    <source>
        <dbReference type="Proteomes" id="UP001610446"/>
    </source>
</evidence>
<feature type="region of interest" description="Disordered" evidence="7">
    <location>
        <begin position="297"/>
        <end position="318"/>
    </location>
</feature>
<dbReference type="CDD" id="cd00067">
    <property type="entry name" value="GAL4"/>
    <property type="match status" value="1"/>
</dbReference>
<name>A0ABR4JY21_9EURO</name>
<evidence type="ECO:0000313" key="9">
    <source>
        <dbReference type="EMBL" id="KAL2843927.1"/>
    </source>
</evidence>
<keyword evidence="3" id="KW-0805">Transcription regulation</keyword>
<comment type="caution">
    <text evidence="9">The sequence shown here is derived from an EMBL/GenBank/DDBJ whole genome shotgun (WGS) entry which is preliminary data.</text>
</comment>
<dbReference type="InterPro" id="IPR001138">
    <property type="entry name" value="Zn2Cys6_DnaBD"/>
</dbReference>
<evidence type="ECO:0000256" key="2">
    <source>
        <dbReference type="ARBA" id="ARBA00022723"/>
    </source>
</evidence>
<sequence length="530" mass="58600">MAADTSVRHAANVCLQCRARKKKCDKRLPYCGFCMRKGLECDYQYPVARSTVGATVCAWDAQAIRLTPFARSSLLLMDTVSSATPSHLVLSRSITPKSASSLDATIYLQVQRIIDATGQSVAFTVQRYLEGIYNFVPVLSRPLLESFFLAPRATPTPDLSILLLALCLITYHASLVTHGPDQGSEIEPETLYLATKSLFAQVQSTSRPSIWSVQAGLLLAIYEYARGTPEQACISIANCARAAQLAINCADNKTTAEERRTWWCIAICERLIYCETPDPNGLLTSSILCTRDMQLPPEPEVDGLPPSPPSSKADSPIGTPAETSIGWFSSAAQASQLLDQVLHATKTQLTTLDPSYAHVHLDQLDTLDQTLQEFLARILDQRQERWNRYCMPNAISIRALFILHTYTLYLTQQKPESDLSTNPSISASWHHRSHAALETLTKIVTETTYTHLRTPLRGMDALPPLSAYNVREALGYVRDGMRSSPSSAGSGAAQLRRLQEAQQAELKLGASLERFRRRWHVSNGGSLGWE</sequence>
<gene>
    <name evidence="9" type="ORF">BJY01DRAFT_215310</name>
</gene>
<dbReference type="PANTHER" id="PTHR47338:SF20">
    <property type="entry name" value="ZN(II)2CYS6 TRANSCRIPTION FACTOR (EUROFUNG)"/>
    <property type="match status" value="1"/>
</dbReference>
<dbReference type="PANTHER" id="PTHR47338">
    <property type="entry name" value="ZN(II)2CYS6 TRANSCRIPTION FACTOR (EUROFUNG)-RELATED"/>
    <property type="match status" value="1"/>
</dbReference>
<evidence type="ECO:0000259" key="8">
    <source>
        <dbReference type="PROSITE" id="PS50048"/>
    </source>
</evidence>
<evidence type="ECO:0000256" key="5">
    <source>
        <dbReference type="ARBA" id="ARBA00023163"/>
    </source>
</evidence>
<accession>A0ABR4JY21</accession>
<dbReference type="EMBL" id="JBFXLU010000085">
    <property type="protein sequence ID" value="KAL2843927.1"/>
    <property type="molecule type" value="Genomic_DNA"/>
</dbReference>
<organism evidence="9 10">
    <name type="scientific">Aspergillus pseudoustus</name>
    <dbReference type="NCBI Taxonomy" id="1810923"/>
    <lineage>
        <taxon>Eukaryota</taxon>
        <taxon>Fungi</taxon>
        <taxon>Dikarya</taxon>
        <taxon>Ascomycota</taxon>
        <taxon>Pezizomycotina</taxon>
        <taxon>Eurotiomycetes</taxon>
        <taxon>Eurotiomycetidae</taxon>
        <taxon>Eurotiales</taxon>
        <taxon>Aspergillaceae</taxon>
        <taxon>Aspergillus</taxon>
        <taxon>Aspergillus subgen. Nidulantes</taxon>
    </lineage>
</organism>
<evidence type="ECO:0000256" key="1">
    <source>
        <dbReference type="ARBA" id="ARBA00004123"/>
    </source>
</evidence>
<comment type="subcellular location">
    <subcellularLocation>
        <location evidence="1">Nucleus</location>
    </subcellularLocation>
</comment>